<organism evidence="5 6">
    <name type="scientific">Gordonia neofelifaecis NRRL B-59395</name>
    <dbReference type="NCBI Taxonomy" id="644548"/>
    <lineage>
        <taxon>Bacteria</taxon>
        <taxon>Bacillati</taxon>
        <taxon>Actinomycetota</taxon>
        <taxon>Actinomycetes</taxon>
        <taxon>Mycobacteriales</taxon>
        <taxon>Gordoniaceae</taxon>
        <taxon>Gordonia</taxon>
    </lineage>
</organism>
<dbReference type="PROSITE" id="PS00455">
    <property type="entry name" value="AMP_BINDING"/>
    <property type="match status" value="1"/>
</dbReference>
<keyword evidence="2 5" id="KW-0436">Ligase</keyword>
<sequence length="536" mass="56842">MALLTTSFWPADTSVPVLRQSVGDLLRGAAADAPTQPALISVAPGRDARTWTYRELLDDAEHAAAWLLDRFDPGDAVVVWAPNVPEWVVLQYGAALAGLVLVTANPALRGAELRHVLASSHAAGIFFVADFRGTDMAALLNDVLPHVPNVTEHVDLADWLDHTRQCAVRTDLPTVDPESPTQIQFTSGTTGPAKPAVLKHLSMVSNAAYVRRRCGAPFGATYLTALPLFHTAGCGLAGMGSVHERATLVLGEVFDPATLIAAIDDYDVVTFGGVPAMLHAMIGHPAMAEADLSSLRIVMSGGDMVPADLVAAWMQRCGAASSSVYGQTELSPIVCQTAPDDAPADNLRTAGRPLPNVDVAILEPGGSTVLPIGAEGEICARGYQAMIGYLDQPEATARAIDADGWVRTGDLGRMDDRGYVTVTGRLKNLIIRGGENIHPFEVEETIVPHPAVANATVIGVPDEQWGETVAAVLQLVPGADAPSAVELKTLVRERLSPQKTPSAWFVTAELPVNAMGKLQRFRLLEEIDAGRLTVLT</sequence>
<dbReference type="AlphaFoldDB" id="F1YLF3"/>
<dbReference type="InterPro" id="IPR045851">
    <property type="entry name" value="AMP-bd_C_sf"/>
</dbReference>
<keyword evidence="6" id="KW-1185">Reference proteome</keyword>
<comment type="caution">
    <text evidence="5">The sequence shown here is derived from an EMBL/GenBank/DDBJ whole genome shotgun (WGS) entry which is preliminary data.</text>
</comment>
<dbReference type="SUPFAM" id="SSF56801">
    <property type="entry name" value="Acetyl-CoA synthetase-like"/>
    <property type="match status" value="1"/>
</dbReference>
<evidence type="ECO:0000313" key="5">
    <source>
        <dbReference type="EMBL" id="EGD54347.1"/>
    </source>
</evidence>
<protein>
    <submittedName>
        <fullName evidence="5">Fatty-acid--CoA ligase</fullName>
    </submittedName>
</protein>
<evidence type="ECO:0000259" key="4">
    <source>
        <dbReference type="Pfam" id="PF13193"/>
    </source>
</evidence>
<dbReference type="Pfam" id="PF13193">
    <property type="entry name" value="AMP-binding_C"/>
    <property type="match status" value="1"/>
</dbReference>
<dbReference type="InterPro" id="IPR042099">
    <property type="entry name" value="ANL_N_sf"/>
</dbReference>
<dbReference type="InterPro" id="IPR000873">
    <property type="entry name" value="AMP-dep_synth/lig_dom"/>
</dbReference>
<dbReference type="GO" id="GO:0031956">
    <property type="term" value="F:medium-chain fatty acid-CoA ligase activity"/>
    <property type="evidence" value="ECO:0007669"/>
    <property type="project" value="TreeGrafter"/>
</dbReference>
<dbReference type="PANTHER" id="PTHR43201:SF5">
    <property type="entry name" value="MEDIUM-CHAIN ACYL-COA LIGASE ACSF2, MITOCHONDRIAL"/>
    <property type="match status" value="1"/>
</dbReference>
<dbReference type="PANTHER" id="PTHR43201">
    <property type="entry name" value="ACYL-COA SYNTHETASE"/>
    <property type="match status" value="1"/>
</dbReference>
<gene>
    <name evidence="5" type="ORF">SCNU_13724</name>
</gene>
<dbReference type="EMBL" id="AEUD01000012">
    <property type="protein sequence ID" value="EGD54347.1"/>
    <property type="molecule type" value="Genomic_DNA"/>
</dbReference>
<dbReference type="GO" id="GO:0006631">
    <property type="term" value="P:fatty acid metabolic process"/>
    <property type="evidence" value="ECO:0007669"/>
    <property type="project" value="TreeGrafter"/>
</dbReference>
<dbReference type="Pfam" id="PF00501">
    <property type="entry name" value="AMP-binding"/>
    <property type="match status" value="1"/>
</dbReference>
<evidence type="ECO:0000259" key="3">
    <source>
        <dbReference type="Pfam" id="PF00501"/>
    </source>
</evidence>
<dbReference type="InterPro" id="IPR020845">
    <property type="entry name" value="AMP-binding_CS"/>
</dbReference>
<proteinExistence type="inferred from homology"/>
<dbReference type="Gene3D" id="3.40.50.12780">
    <property type="entry name" value="N-terminal domain of ligase-like"/>
    <property type="match status" value="1"/>
</dbReference>
<feature type="domain" description="AMP-dependent synthetase/ligase" evidence="3">
    <location>
        <begin position="29"/>
        <end position="390"/>
    </location>
</feature>
<accession>F1YLF3</accession>
<dbReference type="Proteomes" id="UP000035065">
    <property type="component" value="Unassembled WGS sequence"/>
</dbReference>
<comment type="similarity">
    <text evidence="1">Belongs to the ATP-dependent AMP-binding enzyme family.</text>
</comment>
<dbReference type="eggNOG" id="COG0318">
    <property type="taxonomic scope" value="Bacteria"/>
</dbReference>
<name>F1YLF3_9ACTN</name>
<evidence type="ECO:0000256" key="1">
    <source>
        <dbReference type="ARBA" id="ARBA00006432"/>
    </source>
</evidence>
<dbReference type="STRING" id="644548.SCNU_13724"/>
<dbReference type="Gene3D" id="3.30.300.30">
    <property type="match status" value="1"/>
</dbReference>
<dbReference type="RefSeq" id="WP_009679945.1">
    <property type="nucleotide sequence ID" value="NZ_AEUD01000012.1"/>
</dbReference>
<evidence type="ECO:0000256" key="2">
    <source>
        <dbReference type="ARBA" id="ARBA00022598"/>
    </source>
</evidence>
<evidence type="ECO:0000313" key="6">
    <source>
        <dbReference type="Proteomes" id="UP000035065"/>
    </source>
</evidence>
<dbReference type="InterPro" id="IPR025110">
    <property type="entry name" value="AMP-bd_C"/>
</dbReference>
<reference evidence="5 6" key="1">
    <citation type="journal article" date="2011" name="J. Bacteriol.">
        <title>Draft Genome Sequence of Gordonia neofelifaecis NRRL B-59395, a Cholesterol-Degrading Actinomycete.</title>
        <authorList>
            <person name="Ge F."/>
            <person name="Li W."/>
            <person name="Chen G."/>
            <person name="Liu Y."/>
            <person name="Zhang G."/>
            <person name="Yong B."/>
            <person name="Wang Q."/>
            <person name="Wang N."/>
            <person name="Huang Z."/>
            <person name="Li W."/>
            <person name="Wang J."/>
            <person name="Wu C."/>
            <person name="Xie Q."/>
            <person name="Liu G."/>
        </authorList>
    </citation>
    <scope>NUCLEOTIDE SEQUENCE [LARGE SCALE GENOMIC DNA]</scope>
    <source>
        <strain evidence="5 6">NRRL B-59395</strain>
    </source>
</reference>
<dbReference type="OrthoDB" id="9803968at2"/>
<feature type="domain" description="AMP-binding enzyme C-terminal" evidence="4">
    <location>
        <begin position="441"/>
        <end position="517"/>
    </location>
</feature>